<protein>
    <submittedName>
        <fullName evidence="2">Uncharacterized protein</fullName>
    </submittedName>
</protein>
<feature type="compositionally biased region" description="Polar residues" evidence="1">
    <location>
        <begin position="117"/>
        <end position="126"/>
    </location>
</feature>
<sequence>MGMQEAYCQSSTTAIRVALFMFTNLVREYAARYDPAQRKGKDLDKSSFVDTIYEGHTLESAKTHDGWIYVRMQDIFCTENDIRGFKTPHLSLQCQIFESFTNKKGHTRSPQHPEVSNIGNPRRSTSNYVLPPIQASMIGMMLHRTTDHSTVYNEQHPSLLYGDCHTRFAKAPLTPPNTS</sequence>
<keyword evidence="3" id="KW-1185">Reference proteome</keyword>
<dbReference type="AlphaFoldDB" id="A0A3N4I0M3"/>
<evidence type="ECO:0000313" key="3">
    <source>
        <dbReference type="Proteomes" id="UP000275078"/>
    </source>
</evidence>
<gene>
    <name evidence="2" type="ORF">BJ508DRAFT_309994</name>
</gene>
<accession>A0A3N4I0M3</accession>
<reference evidence="2 3" key="1">
    <citation type="journal article" date="2018" name="Nat. Ecol. Evol.">
        <title>Pezizomycetes genomes reveal the molecular basis of ectomycorrhizal truffle lifestyle.</title>
        <authorList>
            <person name="Murat C."/>
            <person name="Payen T."/>
            <person name="Noel B."/>
            <person name="Kuo A."/>
            <person name="Morin E."/>
            <person name="Chen J."/>
            <person name="Kohler A."/>
            <person name="Krizsan K."/>
            <person name="Balestrini R."/>
            <person name="Da Silva C."/>
            <person name="Montanini B."/>
            <person name="Hainaut M."/>
            <person name="Levati E."/>
            <person name="Barry K.W."/>
            <person name="Belfiori B."/>
            <person name="Cichocki N."/>
            <person name="Clum A."/>
            <person name="Dockter R.B."/>
            <person name="Fauchery L."/>
            <person name="Guy J."/>
            <person name="Iotti M."/>
            <person name="Le Tacon F."/>
            <person name="Lindquist E.A."/>
            <person name="Lipzen A."/>
            <person name="Malagnac F."/>
            <person name="Mello A."/>
            <person name="Molinier V."/>
            <person name="Miyauchi S."/>
            <person name="Poulain J."/>
            <person name="Riccioni C."/>
            <person name="Rubini A."/>
            <person name="Sitrit Y."/>
            <person name="Splivallo R."/>
            <person name="Traeger S."/>
            <person name="Wang M."/>
            <person name="Zifcakova L."/>
            <person name="Wipf D."/>
            <person name="Zambonelli A."/>
            <person name="Paolocci F."/>
            <person name="Nowrousian M."/>
            <person name="Ottonello S."/>
            <person name="Baldrian P."/>
            <person name="Spatafora J.W."/>
            <person name="Henrissat B."/>
            <person name="Nagy L.G."/>
            <person name="Aury J.M."/>
            <person name="Wincker P."/>
            <person name="Grigoriev I.V."/>
            <person name="Bonfante P."/>
            <person name="Martin F.M."/>
        </authorList>
    </citation>
    <scope>NUCLEOTIDE SEQUENCE [LARGE SCALE GENOMIC DNA]</scope>
    <source>
        <strain evidence="2 3">RN42</strain>
    </source>
</reference>
<name>A0A3N4I0M3_ASCIM</name>
<feature type="region of interest" description="Disordered" evidence="1">
    <location>
        <begin position="103"/>
        <end position="126"/>
    </location>
</feature>
<dbReference type="Proteomes" id="UP000275078">
    <property type="component" value="Unassembled WGS sequence"/>
</dbReference>
<evidence type="ECO:0000313" key="2">
    <source>
        <dbReference type="EMBL" id="RPA77640.1"/>
    </source>
</evidence>
<dbReference type="EMBL" id="ML119723">
    <property type="protein sequence ID" value="RPA77640.1"/>
    <property type="molecule type" value="Genomic_DNA"/>
</dbReference>
<proteinExistence type="predicted"/>
<organism evidence="2 3">
    <name type="scientific">Ascobolus immersus RN42</name>
    <dbReference type="NCBI Taxonomy" id="1160509"/>
    <lineage>
        <taxon>Eukaryota</taxon>
        <taxon>Fungi</taxon>
        <taxon>Dikarya</taxon>
        <taxon>Ascomycota</taxon>
        <taxon>Pezizomycotina</taxon>
        <taxon>Pezizomycetes</taxon>
        <taxon>Pezizales</taxon>
        <taxon>Ascobolaceae</taxon>
        <taxon>Ascobolus</taxon>
    </lineage>
</organism>
<evidence type="ECO:0000256" key="1">
    <source>
        <dbReference type="SAM" id="MobiDB-lite"/>
    </source>
</evidence>